<feature type="chain" id="PRO_5045416448" description="Endolytic peptidoglycan transglycosylase RlpA" evidence="5">
    <location>
        <begin position="25"/>
        <end position="129"/>
    </location>
</feature>
<keyword evidence="3" id="KW-0564">Palmitate</keyword>
<dbReference type="NCBIfam" id="TIGR00413">
    <property type="entry name" value="rlpA"/>
    <property type="match status" value="1"/>
</dbReference>
<evidence type="ECO:0000313" key="8">
    <source>
        <dbReference type="Proteomes" id="UP001595630"/>
    </source>
</evidence>
<dbReference type="InterPro" id="IPR009009">
    <property type="entry name" value="RlpA-like_DPBB"/>
</dbReference>
<dbReference type="EMBL" id="JBHRXZ010000018">
    <property type="protein sequence ID" value="MFC3607835.1"/>
    <property type="molecule type" value="Genomic_DNA"/>
</dbReference>
<name>A0ABV7T3X4_9GAMM</name>
<organism evidence="7 8">
    <name type="scientific">Stutzerimonas tarimensis</name>
    <dbReference type="NCBI Taxonomy" id="1507735"/>
    <lineage>
        <taxon>Bacteria</taxon>
        <taxon>Pseudomonadati</taxon>
        <taxon>Pseudomonadota</taxon>
        <taxon>Gammaproteobacteria</taxon>
        <taxon>Pseudomonadales</taxon>
        <taxon>Pseudomonadaceae</taxon>
        <taxon>Stutzerimonas</taxon>
    </lineage>
</organism>
<dbReference type="InterPro" id="IPR036908">
    <property type="entry name" value="RlpA-like_sf"/>
</dbReference>
<protein>
    <recommendedName>
        <fullName evidence="3">Endolytic peptidoglycan transglycosylase RlpA</fullName>
        <ecNumber evidence="3">4.2.2.-</ecNumber>
    </recommendedName>
</protein>
<keyword evidence="3" id="KW-1003">Cell membrane</keyword>
<keyword evidence="5" id="KW-0732">Signal</keyword>
<evidence type="ECO:0000313" key="7">
    <source>
        <dbReference type="EMBL" id="MFC3607835.1"/>
    </source>
</evidence>
<evidence type="ECO:0000256" key="5">
    <source>
        <dbReference type="SAM" id="SignalP"/>
    </source>
</evidence>
<dbReference type="PROSITE" id="PS51257">
    <property type="entry name" value="PROKAR_LIPOPROTEIN"/>
    <property type="match status" value="1"/>
</dbReference>
<dbReference type="Gene3D" id="2.40.40.10">
    <property type="entry name" value="RlpA-like domain"/>
    <property type="match status" value="1"/>
</dbReference>
<dbReference type="EC" id="4.2.2.-" evidence="3"/>
<dbReference type="PANTHER" id="PTHR34183">
    <property type="entry name" value="ENDOLYTIC PEPTIDOGLYCAN TRANSGLYCOSYLASE RLPA"/>
    <property type="match status" value="1"/>
</dbReference>
<evidence type="ECO:0000256" key="4">
    <source>
        <dbReference type="RuleBase" id="RU003495"/>
    </source>
</evidence>
<evidence type="ECO:0000256" key="2">
    <source>
        <dbReference type="ARBA" id="ARBA00023316"/>
    </source>
</evidence>
<dbReference type="InterPro" id="IPR034718">
    <property type="entry name" value="RlpA"/>
</dbReference>
<sequence>MLLHKPLIAALLLLLFTGCGDNQALSSEEKEPAFQQEGKASYYGPGFHGKTTASGETFDQNELVAAHPELPFDTVVEVTNLNNDEKVEVRINDRGPFKPGRIIDLSKEAARQIDSIDDGVVPVQIEVIE</sequence>
<evidence type="ECO:0000259" key="6">
    <source>
        <dbReference type="Pfam" id="PF03330"/>
    </source>
</evidence>
<dbReference type="HAMAP" id="MF_02071">
    <property type="entry name" value="RlpA"/>
    <property type="match status" value="1"/>
</dbReference>
<dbReference type="PANTHER" id="PTHR34183:SF1">
    <property type="entry name" value="ENDOLYTIC PEPTIDOGLYCAN TRANSGLYCOSYLASE RLPA"/>
    <property type="match status" value="1"/>
</dbReference>
<feature type="domain" description="RlpA-like protein double-psi beta-barrel" evidence="6">
    <location>
        <begin position="36"/>
        <end position="125"/>
    </location>
</feature>
<gene>
    <name evidence="3" type="primary">rlpA</name>
    <name evidence="7" type="ORF">ACFOMF_08620</name>
</gene>
<comment type="caution">
    <text evidence="7">The sequence shown here is derived from an EMBL/GenBank/DDBJ whole genome shotgun (WGS) entry which is preliminary data.</text>
</comment>
<comment type="subcellular location">
    <subcellularLocation>
        <location evidence="3">Cell membrane</location>
        <topology evidence="3">Lipid-anchor</topology>
    </subcellularLocation>
</comment>
<dbReference type="InterPro" id="IPR012997">
    <property type="entry name" value="RplA"/>
</dbReference>
<evidence type="ECO:0000256" key="3">
    <source>
        <dbReference type="HAMAP-Rule" id="MF_02071"/>
    </source>
</evidence>
<comment type="similarity">
    <text evidence="3 4">Belongs to the RlpA family.</text>
</comment>
<keyword evidence="8" id="KW-1185">Reference proteome</keyword>
<dbReference type="Proteomes" id="UP001595630">
    <property type="component" value="Unassembled WGS sequence"/>
</dbReference>
<dbReference type="RefSeq" id="WP_386363729.1">
    <property type="nucleotide sequence ID" value="NZ_JBHRXZ010000018.1"/>
</dbReference>
<feature type="signal peptide" evidence="5">
    <location>
        <begin position="1"/>
        <end position="24"/>
    </location>
</feature>
<keyword evidence="3" id="KW-0472">Membrane</keyword>
<dbReference type="Pfam" id="PF03330">
    <property type="entry name" value="DPBB_1"/>
    <property type="match status" value="1"/>
</dbReference>
<proteinExistence type="inferred from homology"/>
<keyword evidence="3" id="KW-0449">Lipoprotein</keyword>
<comment type="function">
    <text evidence="3">Lytic transglycosylase with a strong preference for naked glycan strands that lack stem peptides.</text>
</comment>
<accession>A0ABV7T3X4</accession>
<evidence type="ECO:0000256" key="1">
    <source>
        <dbReference type="ARBA" id="ARBA00023239"/>
    </source>
</evidence>
<reference evidence="8" key="1">
    <citation type="journal article" date="2019" name="Int. J. Syst. Evol. Microbiol.">
        <title>The Global Catalogue of Microorganisms (GCM) 10K type strain sequencing project: providing services to taxonomists for standard genome sequencing and annotation.</title>
        <authorList>
            <consortium name="The Broad Institute Genomics Platform"/>
            <consortium name="The Broad Institute Genome Sequencing Center for Infectious Disease"/>
            <person name="Wu L."/>
            <person name="Ma J."/>
        </authorList>
    </citation>
    <scope>NUCLEOTIDE SEQUENCE [LARGE SCALE GENOMIC DNA]</scope>
    <source>
        <strain evidence="8">KCTC 42447</strain>
    </source>
</reference>
<keyword evidence="2 3" id="KW-0961">Cell wall biogenesis/degradation</keyword>
<dbReference type="CDD" id="cd22268">
    <property type="entry name" value="DPBB_RlpA-like"/>
    <property type="match status" value="1"/>
</dbReference>
<keyword evidence="1 3" id="KW-0456">Lyase</keyword>
<dbReference type="SUPFAM" id="SSF50685">
    <property type="entry name" value="Barwin-like endoglucanases"/>
    <property type="match status" value="1"/>
</dbReference>